<dbReference type="EMBL" id="KZ999452">
    <property type="protein sequence ID" value="RKO85057.1"/>
    <property type="molecule type" value="Genomic_DNA"/>
</dbReference>
<evidence type="ECO:0000256" key="2">
    <source>
        <dbReference type="SAM" id="MobiDB-lite"/>
    </source>
</evidence>
<dbReference type="InterPro" id="IPR022091">
    <property type="entry name" value="TMF_TATA-bd"/>
</dbReference>
<dbReference type="Proteomes" id="UP000269721">
    <property type="component" value="Unassembled WGS sequence"/>
</dbReference>
<evidence type="ECO:0000256" key="1">
    <source>
        <dbReference type="SAM" id="Coils"/>
    </source>
</evidence>
<dbReference type="GO" id="GO:0005783">
    <property type="term" value="C:endoplasmic reticulum"/>
    <property type="evidence" value="ECO:0007669"/>
    <property type="project" value="TreeGrafter"/>
</dbReference>
<feature type="coiled-coil region" evidence="1">
    <location>
        <begin position="238"/>
        <end position="311"/>
    </location>
</feature>
<keyword evidence="5" id="KW-1185">Reference proteome</keyword>
<dbReference type="PANTHER" id="PTHR46515">
    <property type="entry name" value="TATA ELEMENT MODULATORY FACTOR TMF1"/>
    <property type="match status" value="1"/>
</dbReference>
<name>A0A4V1IQ23_9FUNG</name>
<feature type="domain" description="TATA element modulatory factor 1 TATA binding" evidence="3">
    <location>
        <begin position="286"/>
        <end position="319"/>
    </location>
</feature>
<organism evidence="4 5">
    <name type="scientific">Blyttiomyces helicus</name>
    <dbReference type="NCBI Taxonomy" id="388810"/>
    <lineage>
        <taxon>Eukaryota</taxon>
        <taxon>Fungi</taxon>
        <taxon>Fungi incertae sedis</taxon>
        <taxon>Chytridiomycota</taxon>
        <taxon>Chytridiomycota incertae sedis</taxon>
        <taxon>Chytridiomycetes</taxon>
        <taxon>Chytridiomycetes incertae sedis</taxon>
        <taxon>Blyttiomyces</taxon>
    </lineage>
</organism>
<dbReference type="OrthoDB" id="74178at2759"/>
<accession>A0A4V1IQ23</accession>
<evidence type="ECO:0000313" key="4">
    <source>
        <dbReference type="EMBL" id="RKO85057.1"/>
    </source>
</evidence>
<keyword evidence="1" id="KW-0175">Coiled coil</keyword>
<evidence type="ECO:0000259" key="3">
    <source>
        <dbReference type="Pfam" id="PF12325"/>
    </source>
</evidence>
<sequence>MRLQAADARAEDLSHLGQEASRPLLRQIEALQTQHNSAVKSWEQIEQRWARSFFRPCLTHRLHEAEADRAMALEKERALVERVNELTSRVSLVEAQSSRERQEKSRLMIELQAAKLRTETLEQETSDLTATLDHIKATHTRALEETKENYQRMLRQQLAEEREQLEEKHRAEEAARVAKENERQKLRLDISRRGSQAAGTRRTDSGSPLLSSYPESFSRSSLDMATPSSAALGPSVMIDRLHTNVKQLEGQLSSLQTQLQMATQTRDELAEELVKVTNENEELYLAALELLGERTEEVEELRQDIKDVKDLYKGQVDTLLAQLEAQRAA</sequence>
<proteinExistence type="predicted"/>
<evidence type="ECO:0000313" key="5">
    <source>
        <dbReference type="Proteomes" id="UP000269721"/>
    </source>
</evidence>
<feature type="domain" description="TATA element modulatory factor 1 TATA binding" evidence="3">
    <location>
        <begin position="235"/>
        <end position="283"/>
    </location>
</feature>
<gene>
    <name evidence="4" type="ORF">BDK51DRAFT_46853</name>
</gene>
<feature type="region of interest" description="Disordered" evidence="2">
    <location>
        <begin position="164"/>
        <end position="226"/>
    </location>
</feature>
<dbReference type="PANTHER" id="PTHR46515:SF1">
    <property type="entry name" value="TATA ELEMENT MODULATORY FACTOR"/>
    <property type="match status" value="1"/>
</dbReference>
<dbReference type="Pfam" id="PF12325">
    <property type="entry name" value="TMF_TATA_bd"/>
    <property type="match status" value="2"/>
</dbReference>
<feature type="compositionally biased region" description="Polar residues" evidence="2">
    <location>
        <begin position="205"/>
        <end position="226"/>
    </location>
</feature>
<protein>
    <recommendedName>
        <fullName evidence="3">TATA element modulatory factor 1 TATA binding domain-containing protein</fullName>
    </recommendedName>
</protein>
<feature type="compositionally biased region" description="Basic and acidic residues" evidence="2">
    <location>
        <begin position="164"/>
        <end position="192"/>
    </location>
</feature>
<dbReference type="GO" id="GO:0005794">
    <property type="term" value="C:Golgi apparatus"/>
    <property type="evidence" value="ECO:0007669"/>
    <property type="project" value="TreeGrafter"/>
</dbReference>
<reference evidence="5" key="1">
    <citation type="journal article" date="2018" name="Nat. Microbiol.">
        <title>Leveraging single-cell genomics to expand the fungal tree of life.</title>
        <authorList>
            <person name="Ahrendt S.R."/>
            <person name="Quandt C.A."/>
            <person name="Ciobanu D."/>
            <person name="Clum A."/>
            <person name="Salamov A."/>
            <person name="Andreopoulos B."/>
            <person name="Cheng J.F."/>
            <person name="Woyke T."/>
            <person name="Pelin A."/>
            <person name="Henrissat B."/>
            <person name="Reynolds N.K."/>
            <person name="Benny G.L."/>
            <person name="Smith M.E."/>
            <person name="James T.Y."/>
            <person name="Grigoriev I.V."/>
        </authorList>
    </citation>
    <scope>NUCLEOTIDE SEQUENCE [LARGE SCALE GENOMIC DNA]</scope>
</reference>
<dbReference type="InterPro" id="IPR052602">
    <property type="entry name" value="Growth_transcription_reg"/>
</dbReference>
<dbReference type="AlphaFoldDB" id="A0A4V1IQ23"/>